<keyword evidence="2" id="KW-1185">Reference proteome</keyword>
<protein>
    <submittedName>
        <fullName evidence="1">Uncharacterized protein</fullName>
    </submittedName>
</protein>
<sequence length="138" mass="15365">MASEFLKSPPHSWQINSEPSWNWLILSEVAEVACPFLVTELLWSSRLVFSSWGTEKLSVLVCASISWVMVRITSLFAIDLELELGDGFCECLLLPQMMSLRIMISSEYTKLLAFYSSALPLVSNDSSEKPLNLSAAAV</sequence>
<dbReference type="AlphaFoldDB" id="A0AAV6NW03"/>
<evidence type="ECO:0000313" key="1">
    <source>
        <dbReference type="EMBL" id="KAG6603751.1"/>
    </source>
</evidence>
<dbReference type="EMBL" id="JAGKQH010000003">
    <property type="protein sequence ID" value="KAG6603751.1"/>
    <property type="molecule type" value="Genomic_DNA"/>
</dbReference>
<reference evidence="1 2" key="1">
    <citation type="journal article" date="2021" name="Hortic Res">
        <title>The domestication of Cucurbita argyrosperma as revealed by the genome of its wild relative.</title>
        <authorList>
            <person name="Barrera-Redondo J."/>
            <person name="Sanchez-de la Vega G."/>
            <person name="Aguirre-Liguori J.A."/>
            <person name="Castellanos-Morales G."/>
            <person name="Gutierrez-Guerrero Y.T."/>
            <person name="Aguirre-Dugua X."/>
            <person name="Aguirre-Planter E."/>
            <person name="Tenaillon M.I."/>
            <person name="Lira-Saade R."/>
            <person name="Eguiarte L.E."/>
        </authorList>
    </citation>
    <scope>NUCLEOTIDE SEQUENCE [LARGE SCALE GENOMIC DNA]</scope>
    <source>
        <strain evidence="1">JBR-2021</strain>
    </source>
</reference>
<feature type="non-terminal residue" evidence="1">
    <location>
        <position position="1"/>
    </location>
</feature>
<name>A0AAV6NW03_9ROSI</name>
<comment type="caution">
    <text evidence="1">The sequence shown here is derived from an EMBL/GenBank/DDBJ whole genome shotgun (WGS) entry which is preliminary data.</text>
</comment>
<dbReference type="Proteomes" id="UP000685013">
    <property type="component" value="Chromosome 3"/>
</dbReference>
<organism evidence="1 2">
    <name type="scientific">Cucurbita argyrosperma subsp. sororia</name>
    <dbReference type="NCBI Taxonomy" id="37648"/>
    <lineage>
        <taxon>Eukaryota</taxon>
        <taxon>Viridiplantae</taxon>
        <taxon>Streptophyta</taxon>
        <taxon>Embryophyta</taxon>
        <taxon>Tracheophyta</taxon>
        <taxon>Spermatophyta</taxon>
        <taxon>Magnoliopsida</taxon>
        <taxon>eudicotyledons</taxon>
        <taxon>Gunneridae</taxon>
        <taxon>Pentapetalae</taxon>
        <taxon>rosids</taxon>
        <taxon>fabids</taxon>
        <taxon>Cucurbitales</taxon>
        <taxon>Cucurbitaceae</taxon>
        <taxon>Cucurbiteae</taxon>
        <taxon>Cucurbita</taxon>
    </lineage>
</organism>
<proteinExistence type="predicted"/>
<evidence type="ECO:0000313" key="2">
    <source>
        <dbReference type="Proteomes" id="UP000685013"/>
    </source>
</evidence>
<accession>A0AAV6NW03</accession>
<gene>
    <name evidence="1" type="ORF">SDJN03_04360</name>
</gene>